<dbReference type="RefSeq" id="WP_074635213.1">
    <property type="nucleotide sequence ID" value="NZ_CP160849.1"/>
</dbReference>
<feature type="domain" description="Fe2OG dioxygenase" evidence="3">
    <location>
        <begin position="163"/>
        <end position="269"/>
    </location>
</feature>
<dbReference type="STRING" id="60137.SAMN04488041_1037"/>
<dbReference type="PANTHER" id="PTHR24014">
    <property type="entry name" value="2-OXOGLUTARATE AND IRON-DEPENDENT OXYGENASE DOMAIN-CONTAINING PROTEIN 2"/>
    <property type="match status" value="1"/>
</dbReference>
<dbReference type="GO" id="GO:0031418">
    <property type="term" value="F:L-ascorbic acid binding"/>
    <property type="evidence" value="ECO:0007669"/>
    <property type="project" value="UniProtKB-KW"/>
</dbReference>
<name>A0A1H2VNH2_9RHOB</name>
<protein>
    <recommendedName>
        <fullName evidence="3">Fe2OG dioxygenase domain-containing protein</fullName>
    </recommendedName>
</protein>
<reference evidence="5" key="1">
    <citation type="submission" date="2016-10" db="EMBL/GenBank/DDBJ databases">
        <authorList>
            <person name="Varghese N."/>
            <person name="Submissions S."/>
        </authorList>
    </citation>
    <scope>NUCLEOTIDE SEQUENCE [LARGE SCALE GENOMIC DNA]</scope>
    <source>
        <strain evidence="5">DSM 10014</strain>
    </source>
</reference>
<dbReference type="InterPro" id="IPR005123">
    <property type="entry name" value="Oxoglu/Fe-dep_dioxygenase_dom"/>
</dbReference>
<comment type="similarity">
    <text evidence="2">Belongs to the iron/ascorbate-dependent oxidoreductase family.</text>
</comment>
<dbReference type="PROSITE" id="PS51471">
    <property type="entry name" value="FE2OG_OXY"/>
    <property type="match status" value="1"/>
</dbReference>
<keyword evidence="1" id="KW-0847">Vitamin C</keyword>
<evidence type="ECO:0000256" key="1">
    <source>
        <dbReference type="ARBA" id="ARBA00022896"/>
    </source>
</evidence>
<organism evidence="4 5">
    <name type="scientific">Sulfitobacter pontiacus</name>
    <dbReference type="NCBI Taxonomy" id="60137"/>
    <lineage>
        <taxon>Bacteria</taxon>
        <taxon>Pseudomonadati</taxon>
        <taxon>Pseudomonadota</taxon>
        <taxon>Alphaproteobacteria</taxon>
        <taxon>Rhodobacterales</taxon>
        <taxon>Roseobacteraceae</taxon>
        <taxon>Sulfitobacter</taxon>
    </lineage>
</organism>
<gene>
    <name evidence="4" type="ORF">SAMN04488041_1037</name>
</gene>
<evidence type="ECO:0000259" key="3">
    <source>
        <dbReference type="PROSITE" id="PS51471"/>
    </source>
</evidence>
<evidence type="ECO:0000313" key="5">
    <source>
        <dbReference type="Proteomes" id="UP000183076"/>
    </source>
</evidence>
<sequence length="303" mass="34285">MTLSSLQQARAIARPSREQMLNREFSVQQFWNQNRDLFERAWSEWQTENEAKLPQLDSSILDPKLRAAVEQAWVDPTAEGAVKDLWEEVFPGVYRAQFFDVERLAALREYLDGVADADIPLRPPYGIVLNRGGAMLDPRSEGYLAAPGFQGFYREMMDAYMRPVSRLLFPDVVGYDTQTFGFSIRWQASKDTSLRPHSDASAVTLNINLNLPDEGYSGSAVSFIDPVSRRVEKLTFEPGTALIHHGSVPHASEPITEGERYNFVLWLYGQHGQIPHGSTPTPQISAKDRWSVPTEDFDNFAPF</sequence>
<proteinExistence type="inferred from homology"/>
<keyword evidence="2" id="KW-0560">Oxidoreductase</keyword>
<dbReference type="PANTHER" id="PTHR24014:SF4">
    <property type="entry name" value="2-OXOGLUTARATE AND IRON-DEPENDENT OXYGENASE DOMAIN-CONTAINING PROTEIN 2"/>
    <property type="match status" value="1"/>
</dbReference>
<keyword evidence="2" id="KW-0408">Iron</keyword>
<evidence type="ECO:0000313" key="4">
    <source>
        <dbReference type="EMBL" id="SDW69847.1"/>
    </source>
</evidence>
<evidence type="ECO:0000256" key="2">
    <source>
        <dbReference type="RuleBase" id="RU003682"/>
    </source>
</evidence>
<accession>A0A1H2VNH2</accession>
<dbReference type="GO" id="GO:0016491">
    <property type="term" value="F:oxidoreductase activity"/>
    <property type="evidence" value="ECO:0007669"/>
    <property type="project" value="UniProtKB-KW"/>
</dbReference>
<dbReference type="EMBL" id="FNNB01000003">
    <property type="protein sequence ID" value="SDW69847.1"/>
    <property type="molecule type" value="Genomic_DNA"/>
</dbReference>
<keyword evidence="2" id="KW-0479">Metal-binding</keyword>
<dbReference type="GeneID" id="94021126"/>
<dbReference type="GO" id="GO:0046872">
    <property type="term" value="F:metal ion binding"/>
    <property type="evidence" value="ECO:0007669"/>
    <property type="project" value="UniProtKB-KW"/>
</dbReference>
<dbReference type="Proteomes" id="UP000183076">
    <property type="component" value="Unassembled WGS sequence"/>
</dbReference>
<dbReference type="AlphaFoldDB" id="A0A1H2VNH2"/>
<dbReference type="Gene3D" id="2.60.120.620">
    <property type="entry name" value="q2cbj1_9rhob like domain"/>
    <property type="match status" value="1"/>
</dbReference>
<dbReference type="SUPFAM" id="SSF51197">
    <property type="entry name" value="Clavaminate synthase-like"/>
    <property type="match status" value="1"/>
</dbReference>